<keyword evidence="2" id="KW-0812">Transmembrane</keyword>
<dbReference type="EMBL" id="CAJFDH010000005">
    <property type="protein sequence ID" value="CAD5223747.1"/>
    <property type="molecule type" value="Genomic_DNA"/>
</dbReference>
<name>A0A811L6K8_9BILA</name>
<organism evidence="3 4">
    <name type="scientific">Bursaphelenchus okinawaensis</name>
    <dbReference type="NCBI Taxonomy" id="465554"/>
    <lineage>
        <taxon>Eukaryota</taxon>
        <taxon>Metazoa</taxon>
        <taxon>Ecdysozoa</taxon>
        <taxon>Nematoda</taxon>
        <taxon>Chromadorea</taxon>
        <taxon>Rhabditida</taxon>
        <taxon>Tylenchina</taxon>
        <taxon>Tylenchomorpha</taxon>
        <taxon>Aphelenchoidea</taxon>
        <taxon>Aphelenchoididae</taxon>
        <taxon>Bursaphelenchus</taxon>
    </lineage>
</organism>
<evidence type="ECO:0000256" key="2">
    <source>
        <dbReference type="SAM" id="Phobius"/>
    </source>
</evidence>
<dbReference type="OrthoDB" id="10344898at2759"/>
<dbReference type="AlphaFoldDB" id="A0A811L6K8"/>
<comment type="caution">
    <text evidence="3">The sequence shown here is derived from an EMBL/GenBank/DDBJ whole genome shotgun (WGS) entry which is preliminary data.</text>
</comment>
<dbReference type="Proteomes" id="UP000783686">
    <property type="component" value="Unassembled WGS sequence"/>
</dbReference>
<evidence type="ECO:0000256" key="1">
    <source>
        <dbReference type="SAM" id="MobiDB-lite"/>
    </source>
</evidence>
<sequence>MTVHTSPLLSLKSNPHSSQSATTPNRYTFPFKACVQGVIVLIMLITLVYMFVVRHYSKSQFKIHSNDEFKRFLHYISTVPIESTQLGYTANRGFLGCYVNTDETFSKHDYETLNDTWLYECDRTELHLNKALEFEAPYLTIFNHFDRIVNPGFWRFVQVVKRVNDLNVEWNLISEPTVFISVPLLRGVLSQLDSRKPYFIRFDSNNPNTDEILVVSKAAAKLFVKHSYLNNTICPYQQDIPPAILLSKCMIEAKVTVLTSTALELTMLPMSTIASNFLPMPKRLVGFTGITGREARLIRYLKSPAVHG</sequence>
<keyword evidence="2" id="KW-1133">Transmembrane helix</keyword>
<proteinExistence type="predicted"/>
<reference evidence="3" key="1">
    <citation type="submission" date="2020-09" db="EMBL/GenBank/DDBJ databases">
        <authorList>
            <person name="Kikuchi T."/>
        </authorList>
    </citation>
    <scope>NUCLEOTIDE SEQUENCE</scope>
    <source>
        <strain evidence="3">SH1</strain>
    </source>
</reference>
<protein>
    <submittedName>
        <fullName evidence="3">Uncharacterized protein</fullName>
    </submittedName>
</protein>
<feature type="transmembrane region" description="Helical" evidence="2">
    <location>
        <begin position="29"/>
        <end position="52"/>
    </location>
</feature>
<keyword evidence="2" id="KW-0472">Membrane</keyword>
<evidence type="ECO:0000313" key="4">
    <source>
        <dbReference type="Proteomes" id="UP000614601"/>
    </source>
</evidence>
<evidence type="ECO:0000313" key="3">
    <source>
        <dbReference type="EMBL" id="CAD5223747.1"/>
    </source>
</evidence>
<dbReference type="Proteomes" id="UP000614601">
    <property type="component" value="Unassembled WGS sequence"/>
</dbReference>
<accession>A0A811L6K8</accession>
<dbReference type="EMBL" id="CAJFCW020000005">
    <property type="protein sequence ID" value="CAG9118670.1"/>
    <property type="molecule type" value="Genomic_DNA"/>
</dbReference>
<gene>
    <name evidence="3" type="ORF">BOKJ2_LOCUS10517</name>
</gene>
<keyword evidence="4" id="KW-1185">Reference proteome</keyword>
<feature type="region of interest" description="Disordered" evidence="1">
    <location>
        <begin position="1"/>
        <end position="22"/>
    </location>
</feature>